<organism evidence="1 2">
    <name type="scientific">Aliarcobacter skirrowii</name>
    <dbReference type="NCBI Taxonomy" id="28200"/>
    <lineage>
        <taxon>Bacteria</taxon>
        <taxon>Pseudomonadati</taxon>
        <taxon>Campylobacterota</taxon>
        <taxon>Epsilonproteobacteria</taxon>
        <taxon>Campylobacterales</taxon>
        <taxon>Arcobacteraceae</taxon>
        <taxon>Aliarcobacter</taxon>
    </lineage>
</organism>
<dbReference type="InterPro" id="IPR029058">
    <property type="entry name" value="AB_hydrolase_fold"/>
</dbReference>
<gene>
    <name evidence="1" type="ORF">DF188_07985</name>
</gene>
<protein>
    <submittedName>
        <fullName evidence="1">Esterase</fullName>
    </submittedName>
</protein>
<dbReference type="AlphaFoldDB" id="A0A2U2BZA8"/>
<sequence>MILYLHGFSSSGFGKKALEFKEYFKDDLIHPSLPTIPKLAINNLEQIIEVFLKLNQNVHLIGSSLGGYYALYLANKYSLKAVLINPAIKPLNTLSRYEGANYIKNYFDDSKFEFTKEHINSLKDYEVKELKNPKNIFTLLQTADEVLDYKIAENILKNTNLIVEEGGNHSFENIDKYFQKIESFLG</sequence>
<comment type="caution">
    <text evidence="1">The sequence shown here is derived from an EMBL/GenBank/DDBJ whole genome shotgun (WGS) entry which is preliminary data.</text>
</comment>
<dbReference type="Pfam" id="PF05728">
    <property type="entry name" value="UPF0227"/>
    <property type="match status" value="1"/>
</dbReference>
<reference evidence="1 2" key="1">
    <citation type="submission" date="2018-05" db="EMBL/GenBank/DDBJ databases">
        <title>Antimicrobial susceptibility testing and genomic analysis of Arcobacter skirrowii strains and one Arcobacter butzleri isolated from German poultry farms.</title>
        <authorList>
            <person name="Haenel I."/>
            <person name="Hotzel H."/>
            <person name="Tomaso H."/>
            <person name="Busch A."/>
        </authorList>
    </citation>
    <scope>NUCLEOTIDE SEQUENCE [LARGE SCALE GENOMIC DNA]</scope>
    <source>
        <strain evidence="2">v</strain>
    </source>
</reference>
<accession>A0A2U2BZA8</accession>
<dbReference type="InterPro" id="IPR008886">
    <property type="entry name" value="UPF0227/Esterase_YqiA"/>
</dbReference>
<dbReference type="PANTHER" id="PTHR35602:SF3">
    <property type="entry name" value="ESTERASE YQIA"/>
    <property type="match status" value="1"/>
</dbReference>
<dbReference type="SUPFAM" id="SSF53474">
    <property type="entry name" value="alpha/beta-Hydrolases"/>
    <property type="match status" value="1"/>
</dbReference>
<dbReference type="RefSeq" id="WP_109158641.1">
    <property type="nucleotide sequence ID" value="NZ_JAUQUL010000014.1"/>
</dbReference>
<name>A0A2U2BZA8_9BACT</name>
<evidence type="ECO:0000313" key="1">
    <source>
        <dbReference type="EMBL" id="PWE20399.1"/>
    </source>
</evidence>
<dbReference type="Gene3D" id="3.40.50.1820">
    <property type="entry name" value="alpha/beta hydrolase"/>
    <property type="match status" value="1"/>
</dbReference>
<proteinExistence type="predicted"/>
<dbReference type="Proteomes" id="UP000245014">
    <property type="component" value="Unassembled WGS sequence"/>
</dbReference>
<evidence type="ECO:0000313" key="2">
    <source>
        <dbReference type="Proteomes" id="UP000245014"/>
    </source>
</evidence>
<dbReference type="PANTHER" id="PTHR35602">
    <property type="entry name" value="ESTERASE YQIA-RELATED"/>
    <property type="match status" value="1"/>
</dbReference>
<dbReference type="STRING" id="28200.GCA_001572935_01301"/>
<dbReference type="EMBL" id="QEYI01000007">
    <property type="protein sequence ID" value="PWE20399.1"/>
    <property type="molecule type" value="Genomic_DNA"/>
</dbReference>